<dbReference type="Proteomes" id="UP000499080">
    <property type="component" value="Unassembled WGS sequence"/>
</dbReference>
<proteinExistence type="predicted"/>
<keyword evidence="2" id="KW-1185">Reference proteome</keyword>
<name>A0A4Y2H628_ARAVE</name>
<comment type="caution">
    <text evidence="1">The sequence shown here is derived from an EMBL/GenBank/DDBJ whole genome shotgun (WGS) entry which is preliminary data.</text>
</comment>
<dbReference type="AlphaFoldDB" id="A0A4Y2H628"/>
<accession>A0A4Y2H628</accession>
<organism evidence="1 2">
    <name type="scientific">Araneus ventricosus</name>
    <name type="common">Orbweaver spider</name>
    <name type="synonym">Epeira ventricosa</name>
    <dbReference type="NCBI Taxonomy" id="182803"/>
    <lineage>
        <taxon>Eukaryota</taxon>
        <taxon>Metazoa</taxon>
        <taxon>Ecdysozoa</taxon>
        <taxon>Arthropoda</taxon>
        <taxon>Chelicerata</taxon>
        <taxon>Arachnida</taxon>
        <taxon>Araneae</taxon>
        <taxon>Araneomorphae</taxon>
        <taxon>Entelegynae</taxon>
        <taxon>Araneoidea</taxon>
        <taxon>Araneidae</taxon>
        <taxon>Araneus</taxon>
    </lineage>
</organism>
<gene>
    <name evidence="1" type="ORF">AVEN_234904_1</name>
</gene>
<protein>
    <submittedName>
        <fullName evidence="1">Uncharacterized protein</fullName>
    </submittedName>
</protein>
<evidence type="ECO:0000313" key="2">
    <source>
        <dbReference type="Proteomes" id="UP000499080"/>
    </source>
</evidence>
<sequence length="111" mass="12636">MHLSFDQHRLPLSLPLIRGSLWSFNLCPVSPCSPHFFSFPCLELKVGPGTIRSWLADGRCRHSALRPSFLFPVLKWDRRPFASGLQSEDVTLVKSRSQGNFKSSLVFCFIK</sequence>
<dbReference type="EMBL" id="BGPR01001752">
    <property type="protein sequence ID" value="GBM61113.1"/>
    <property type="molecule type" value="Genomic_DNA"/>
</dbReference>
<reference evidence="1 2" key="1">
    <citation type="journal article" date="2019" name="Sci. Rep.">
        <title>Orb-weaving spider Araneus ventricosus genome elucidates the spidroin gene catalogue.</title>
        <authorList>
            <person name="Kono N."/>
            <person name="Nakamura H."/>
            <person name="Ohtoshi R."/>
            <person name="Moran D.A.P."/>
            <person name="Shinohara A."/>
            <person name="Yoshida Y."/>
            <person name="Fujiwara M."/>
            <person name="Mori M."/>
            <person name="Tomita M."/>
            <person name="Arakawa K."/>
        </authorList>
    </citation>
    <scope>NUCLEOTIDE SEQUENCE [LARGE SCALE GENOMIC DNA]</scope>
</reference>
<evidence type="ECO:0000313" key="1">
    <source>
        <dbReference type="EMBL" id="GBM61113.1"/>
    </source>
</evidence>